<feature type="non-terminal residue" evidence="2">
    <location>
        <position position="1"/>
    </location>
</feature>
<dbReference type="EMBL" id="SRPO01001103">
    <property type="protein sequence ID" value="KAG5925724.1"/>
    <property type="molecule type" value="Genomic_DNA"/>
</dbReference>
<dbReference type="AlphaFoldDB" id="A0A9P7S9U5"/>
<sequence>KWEENMTHEETSLYYSIDRLIRTEIWAAGGIRSSPEFLHRLGEGYLEDFGFNGFLRQRTSNNPTHQPSTPVPAPAPAPAPAAPVPENSHHELKANLKHAFDVDLYELQKAIWNMTQDRKDRLEIAFGKQFHRRVVSWDNIPVIQDLVLRVSKKGMELIV</sequence>
<protein>
    <submittedName>
        <fullName evidence="2">Uncharacterized protein</fullName>
    </submittedName>
</protein>
<name>A0A9P7S9U5_9HYPO</name>
<gene>
    <name evidence="2" type="ORF">E4U60_000422</name>
</gene>
<dbReference type="OrthoDB" id="4738706at2759"/>
<feature type="compositionally biased region" description="Polar residues" evidence="1">
    <location>
        <begin position="57"/>
        <end position="68"/>
    </location>
</feature>
<feature type="compositionally biased region" description="Pro residues" evidence="1">
    <location>
        <begin position="69"/>
        <end position="83"/>
    </location>
</feature>
<comment type="caution">
    <text evidence="2">The sequence shown here is derived from an EMBL/GenBank/DDBJ whole genome shotgun (WGS) entry which is preliminary data.</text>
</comment>
<feature type="region of interest" description="Disordered" evidence="1">
    <location>
        <begin position="56"/>
        <end position="87"/>
    </location>
</feature>
<accession>A0A9P7S9U5</accession>
<evidence type="ECO:0000256" key="1">
    <source>
        <dbReference type="SAM" id="MobiDB-lite"/>
    </source>
</evidence>
<reference evidence="2 3" key="1">
    <citation type="journal article" date="2020" name="bioRxiv">
        <title>Whole genome comparisons of ergot fungi reveals the divergence and evolution of species within the genus Claviceps are the result of varying mechanisms driving genome evolution and host range expansion.</title>
        <authorList>
            <person name="Wyka S.A."/>
            <person name="Mondo S.J."/>
            <person name="Liu M."/>
            <person name="Dettman J."/>
            <person name="Nalam V."/>
            <person name="Broders K.D."/>
        </authorList>
    </citation>
    <scope>NUCLEOTIDE SEQUENCE [LARGE SCALE GENOMIC DNA]</scope>
    <source>
        <strain evidence="2 3">CCC 1485</strain>
    </source>
</reference>
<keyword evidence="3" id="KW-1185">Reference proteome</keyword>
<organism evidence="2 3">
    <name type="scientific">Claviceps pazoutovae</name>
    <dbReference type="NCBI Taxonomy" id="1649127"/>
    <lineage>
        <taxon>Eukaryota</taxon>
        <taxon>Fungi</taxon>
        <taxon>Dikarya</taxon>
        <taxon>Ascomycota</taxon>
        <taxon>Pezizomycotina</taxon>
        <taxon>Sordariomycetes</taxon>
        <taxon>Hypocreomycetidae</taxon>
        <taxon>Hypocreales</taxon>
        <taxon>Clavicipitaceae</taxon>
        <taxon>Claviceps</taxon>
    </lineage>
</organism>
<evidence type="ECO:0000313" key="2">
    <source>
        <dbReference type="EMBL" id="KAG5925724.1"/>
    </source>
</evidence>
<proteinExistence type="predicted"/>
<evidence type="ECO:0000313" key="3">
    <source>
        <dbReference type="Proteomes" id="UP000706124"/>
    </source>
</evidence>
<dbReference type="Proteomes" id="UP000706124">
    <property type="component" value="Unassembled WGS sequence"/>
</dbReference>